<dbReference type="InterPro" id="IPR051698">
    <property type="entry name" value="Transposase_11-like"/>
</dbReference>
<dbReference type="PANTHER" id="PTHR30298">
    <property type="entry name" value="H REPEAT-ASSOCIATED PREDICTED TRANSPOSASE"/>
    <property type="match status" value="1"/>
</dbReference>
<dbReference type="NCBIfam" id="NF033564">
    <property type="entry name" value="transpos_ISAs1"/>
    <property type="match status" value="1"/>
</dbReference>
<dbReference type="GO" id="GO:0006313">
    <property type="term" value="P:DNA transposition"/>
    <property type="evidence" value="ECO:0007669"/>
    <property type="project" value="InterPro"/>
</dbReference>
<feature type="domain" description="Transposase IS4-like" evidence="1">
    <location>
        <begin position="31"/>
        <end position="153"/>
    </location>
</feature>
<dbReference type="OrthoDB" id="3867913at2"/>
<reference evidence="2 3" key="2">
    <citation type="submission" date="2019-08" db="EMBL/GenBank/DDBJ databases">
        <title>Jejuicoccus antrihumi gen. nov., sp. nov., a new member of the family Dermacoccaceae isolated from a cave.</title>
        <authorList>
            <person name="Schumann P."/>
            <person name="Kim I.S."/>
        </authorList>
    </citation>
    <scope>NUCLEOTIDE SEQUENCE [LARGE SCALE GENOMIC DNA]</scope>
    <source>
        <strain evidence="2 3">C5-26</strain>
    </source>
</reference>
<name>A0A563DW30_9MICO</name>
<dbReference type="Proteomes" id="UP000320244">
    <property type="component" value="Unassembled WGS sequence"/>
</dbReference>
<dbReference type="PANTHER" id="PTHR30298:SF0">
    <property type="entry name" value="PROTEIN YBFL-RELATED"/>
    <property type="match status" value="1"/>
</dbReference>
<evidence type="ECO:0000313" key="2">
    <source>
        <dbReference type="EMBL" id="TWP34488.1"/>
    </source>
</evidence>
<proteinExistence type="predicted"/>
<keyword evidence="3" id="KW-1185">Reference proteome</keyword>
<dbReference type="Pfam" id="PF01609">
    <property type="entry name" value="DDE_Tnp_1"/>
    <property type="match status" value="1"/>
</dbReference>
<accession>A0A563DW30</accession>
<protein>
    <submittedName>
        <fullName evidence="2">ISAs1 family transposase</fullName>
    </submittedName>
</protein>
<dbReference type="GO" id="GO:0003677">
    <property type="term" value="F:DNA binding"/>
    <property type="evidence" value="ECO:0007669"/>
    <property type="project" value="InterPro"/>
</dbReference>
<dbReference type="InterPro" id="IPR002559">
    <property type="entry name" value="Transposase_11"/>
</dbReference>
<dbReference type="AlphaFoldDB" id="A0A563DW30"/>
<reference evidence="2 3" key="1">
    <citation type="submission" date="2019-05" db="EMBL/GenBank/DDBJ databases">
        <authorList>
            <person name="Lee S.D."/>
        </authorList>
    </citation>
    <scope>NUCLEOTIDE SEQUENCE [LARGE SCALE GENOMIC DNA]</scope>
    <source>
        <strain evidence="2 3">C5-26</strain>
    </source>
</reference>
<gene>
    <name evidence="2" type="ORF">FGL98_17400</name>
</gene>
<dbReference type="EMBL" id="VCQV01000027">
    <property type="protein sequence ID" value="TWP34488.1"/>
    <property type="molecule type" value="Genomic_DNA"/>
</dbReference>
<evidence type="ECO:0000313" key="3">
    <source>
        <dbReference type="Proteomes" id="UP000320244"/>
    </source>
</evidence>
<dbReference type="InterPro" id="IPR047647">
    <property type="entry name" value="ISAs1_transpos"/>
</dbReference>
<dbReference type="GO" id="GO:0004803">
    <property type="term" value="F:transposase activity"/>
    <property type="evidence" value="ECO:0007669"/>
    <property type="project" value="InterPro"/>
</dbReference>
<sequence length="183" mass="20480">MRNAGSMGYPGARQSRFAVYFTRTLRRALKNLPWKDVPAITTVDATHGRRVRRTIRAVQAPDWVDVPGAAQIAQVRRTRTIKGDKRTEVVYVICSLGMTDAPAANVAAWIQGHWAIESMHWVRDMVFDEERHQLRTGSGPQIMATLRNTAVNLLRLAGHTRIAAALRHHGRDSARPVDLILTA</sequence>
<comment type="caution">
    <text evidence="2">The sequence shown here is derived from an EMBL/GenBank/DDBJ whole genome shotgun (WGS) entry which is preliminary data.</text>
</comment>
<organism evidence="2 3">
    <name type="scientific">Leekyejoonella antrihumi</name>
    <dbReference type="NCBI Taxonomy" id="1660198"/>
    <lineage>
        <taxon>Bacteria</taxon>
        <taxon>Bacillati</taxon>
        <taxon>Actinomycetota</taxon>
        <taxon>Actinomycetes</taxon>
        <taxon>Micrococcales</taxon>
        <taxon>Dermacoccaceae</taxon>
        <taxon>Leekyejoonella</taxon>
    </lineage>
</organism>
<evidence type="ECO:0000259" key="1">
    <source>
        <dbReference type="Pfam" id="PF01609"/>
    </source>
</evidence>